<reference evidence="4 5" key="1">
    <citation type="submission" date="2019-08" db="EMBL/GenBank/DDBJ databases">
        <title>Deep-cultivation of Planctomycetes and their phenomic and genomic characterization uncovers novel biology.</title>
        <authorList>
            <person name="Wiegand S."/>
            <person name="Jogler M."/>
            <person name="Boedeker C."/>
            <person name="Pinto D."/>
            <person name="Vollmers J."/>
            <person name="Rivas-Marin E."/>
            <person name="Kohn T."/>
            <person name="Peeters S.H."/>
            <person name="Heuer A."/>
            <person name="Rast P."/>
            <person name="Oberbeckmann S."/>
            <person name="Bunk B."/>
            <person name="Jeske O."/>
            <person name="Meyerdierks A."/>
            <person name="Storesund J.E."/>
            <person name="Kallscheuer N."/>
            <person name="Luecker S."/>
            <person name="Lage O.M."/>
            <person name="Pohl T."/>
            <person name="Merkel B.J."/>
            <person name="Hornburger P."/>
            <person name="Mueller R.-W."/>
            <person name="Bruemmer F."/>
            <person name="Labrenz M."/>
            <person name="Spormann A.M."/>
            <person name="Op den Camp H."/>
            <person name="Overmann J."/>
            <person name="Amann R."/>
            <person name="Jetten M.S.M."/>
            <person name="Mascher T."/>
            <person name="Medema M.H."/>
            <person name="Devos D.P."/>
            <person name="Kaster A.-K."/>
            <person name="Ovreas L."/>
            <person name="Rohde M."/>
            <person name="Galperin M.Y."/>
            <person name="Jogler C."/>
        </authorList>
    </citation>
    <scope>NUCLEOTIDE SEQUENCE [LARGE SCALE GENOMIC DNA]</scope>
    <source>
        <strain evidence="4 5">UC8</strain>
    </source>
</reference>
<dbReference type="PANTHER" id="PTHR37464:SF1">
    <property type="entry name" value="BLL2463 PROTEIN"/>
    <property type="match status" value="1"/>
</dbReference>
<keyword evidence="1" id="KW-0472">Membrane</keyword>
<sequence length="712" mass="76616">MPALFFLPVALGPFISGGMLLWGAVAAVPIVLHLLNRRRRQTIAWPAMQFLREAIQRRSRNVQLWQWLLLLARVVAVLLIAAALANPILRQAAPVAPRPPHTHVLVLDTSYSMQATGVSGASRFQTAVEAAIRYCQSTAPGDRFLVVAMQTEPFAIVSRPSANVAAVRAEISGLQSGFASASLPATLSLVKRLTSSTEIETLHVAFFTDAQRQTWQSAIDGAAVEAWQLLRQRAESVKVVDVTADDPTTDGNATLTGLEAPAADRLTVAARSDGVQGSGTQLNLFVDDQRVHAARLQFNEAQSAWTDIAVMAEDDSSVVRAELQEDALTVDNTRWLVRRPQRPLRVMCLGTPQTTRFLAAAMSAGGESVWNVQQATPQQLTSPQSVAATIADVDLLMLCDLSRVEPAVAGAIQAVRSRGGGVVWWLGPAAEPDGYVDAAVPFRLADPVERDLYPLDPIRYQHPIAAPFAPYPQSGLLSTPIFRYWRLTPGENDAASEVALALGTDRAPFVLAMDRRQQRSVVVTSAPMVAQTAATDPPWNALVAWPSLVPLVQEIAAWVTAPLHASPASQVGDALSATVAHAQQIPKHLVAPDGTKLPVRSEARDSGTLWTAGVAAEPGIYTLEFDGQSSRQWAVNVDPDEGRLQTVDVSSLQNLTSTDDSAGRAARDDRSSGPISGEIGYGQAWFRWLLAAAMACLAAELLISRFALRWQA</sequence>
<dbReference type="InterPro" id="IPR002035">
    <property type="entry name" value="VWF_A"/>
</dbReference>
<feature type="transmembrane region" description="Helical" evidence="1">
    <location>
        <begin position="67"/>
        <end position="89"/>
    </location>
</feature>
<dbReference type="Gene3D" id="3.40.50.410">
    <property type="entry name" value="von Willebrand factor, type A domain"/>
    <property type="match status" value="1"/>
</dbReference>
<dbReference type="KEGG" id="rul:UC8_52680"/>
<dbReference type="Pfam" id="PF13519">
    <property type="entry name" value="VWA_2"/>
    <property type="match status" value="1"/>
</dbReference>
<dbReference type="EMBL" id="CP042914">
    <property type="protein sequence ID" value="QEG43222.1"/>
    <property type="molecule type" value="Genomic_DNA"/>
</dbReference>
<keyword evidence="5" id="KW-1185">Reference proteome</keyword>
<dbReference type="SUPFAM" id="SSF52317">
    <property type="entry name" value="Class I glutamine amidotransferase-like"/>
    <property type="match status" value="1"/>
</dbReference>
<protein>
    <recommendedName>
        <fullName evidence="6">VWFA domain-containing protein</fullName>
    </recommendedName>
</protein>
<dbReference type="RefSeq" id="WP_068131254.1">
    <property type="nucleotide sequence ID" value="NZ_CP042914.1"/>
</dbReference>
<gene>
    <name evidence="4" type="ORF">UC8_52680</name>
</gene>
<dbReference type="NCBIfam" id="TIGR02226">
    <property type="entry name" value="two_anch"/>
    <property type="match status" value="1"/>
</dbReference>
<feature type="domain" description="Aerotolerance regulator N-terminal" evidence="2">
    <location>
        <begin position="20"/>
        <end position="87"/>
    </location>
</feature>
<dbReference type="Pfam" id="PF07584">
    <property type="entry name" value="BatA"/>
    <property type="match status" value="1"/>
</dbReference>
<feature type="domain" description="VWFA" evidence="3">
    <location>
        <begin position="104"/>
        <end position="210"/>
    </location>
</feature>
<dbReference type="AlphaFoldDB" id="A0A5B9QYU4"/>
<evidence type="ECO:0000313" key="4">
    <source>
        <dbReference type="EMBL" id="QEG43222.1"/>
    </source>
</evidence>
<dbReference type="SUPFAM" id="SSF53300">
    <property type="entry name" value="vWA-like"/>
    <property type="match status" value="1"/>
</dbReference>
<dbReference type="InterPro" id="IPR024163">
    <property type="entry name" value="Aerotolerance_reg_N"/>
</dbReference>
<name>A0A5B9QYU4_9BACT</name>
<evidence type="ECO:0000259" key="3">
    <source>
        <dbReference type="Pfam" id="PF13519"/>
    </source>
</evidence>
<feature type="transmembrane region" description="Helical" evidence="1">
    <location>
        <begin position="6"/>
        <end position="32"/>
    </location>
</feature>
<accession>A0A5B9QYU4</accession>
<dbReference type="OrthoDB" id="251556at2"/>
<dbReference type="InterPro" id="IPR011933">
    <property type="entry name" value="Double_TM_dom"/>
</dbReference>
<evidence type="ECO:0000256" key="1">
    <source>
        <dbReference type="SAM" id="Phobius"/>
    </source>
</evidence>
<organism evidence="4 5">
    <name type="scientific">Roseimaritima ulvae</name>
    <dbReference type="NCBI Taxonomy" id="980254"/>
    <lineage>
        <taxon>Bacteria</taxon>
        <taxon>Pseudomonadati</taxon>
        <taxon>Planctomycetota</taxon>
        <taxon>Planctomycetia</taxon>
        <taxon>Pirellulales</taxon>
        <taxon>Pirellulaceae</taxon>
        <taxon>Roseimaritima</taxon>
    </lineage>
</organism>
<keyword evidence="1" id="KW-1133">Transmembrane helix</keyword>
<proteinExistence type="predicted"/>
<evidence type="ECO:0008006" key="6">
    <source>
        <dbReference type="Google" id="ProtNLM"/>
    </source>
</evidence>
<dbReference type="InterPro" id="IPR029062">
    <property type="entry name" value="Class_I_gatase-like"/>
</dbReference>
<dbReference type="InterPro" id="IPR036465">
    <property type="entry name" value="vWFA_dom_sf"/>
</dbReference>
<dbReference type="PANTHER" id="PTHR37464">
    <property type="entry name" value="BLL2463 PROTEIN"/>
    <property type="match status" value="1"/>
</dbReference>
<evidence type="ECO:0000259" key="2">
    <source>
        <dbReference type="Pfam" id="PF07584"/>
    </source>
</evidence>
<keyword evidence="1" id="KW-0812">Transmembrane</keyword>
<dbReference type="Proteomes" id="UP000325286">
    <property type="component" value="Chromosome"/>
</dbReference>
<evidence type="ECO:0000313" key="5">
    <source>
        <dbReference type="Proteomes" id="UP000325286"/>
    </source>
</evidence>